<organism evidence="2">
    <name type="scientific">candidate division CPR3 bacterium</name>
    <dbReference type="NCBI Taxonomy" id="2268181"/>
    <lineage>
        <taxon>Bacteria</taxon>
        <taxon>Bacteria division CPR3</taxon>
    </lineage>
</organism>
<sequence>MKSFLREMLSESVRVSLMRVVSLIVVFNVMLVWTIVCIYKREVVDMPWGVVSIVAVVVTGKAVQKFGENRYVDRVNS</sequence>
<dbReference type="EMBL" id="DTGG01000113">
    <property type="protein sequence ID" value="HFZ09174.1"/>
    <property type="molecule type" value="Genomic_DNA"/>
</dbReference>
<keyword evidence="1" id="KW-0472">Membrane</keyword>
<comment type="caution">
    <text evidence="2">The sequence shown here is derived from an EMBL/GenBank/DDBJ whole genome shotgun (WGS) entry which is preliminary data.</text>
</comment>
<evidence type="ECO:0000256" key="1">
    <source>
        <dbReference type="SAM" id="Phobius"/>
    </source>
</evidence>
<name>A0A7V3JAH1_UNCC3</name>
<keyword evidence="1" id="KW-1133">Transmembrane helix</keyword>
<gene>
    <name evidence="2" type="ORF">ENV41_03475</name>
</gene>
<accession>A0A7V3JAH1</accession>
<dbReference type="AlphaFoldDB" id="A0A7V3JAH1"/>
<feature type="transmembrane region" description="Helical" evidence="1">
    <location>
        <begin position="20"/>
        <end position="39"/>
    </location>
</feature>
<proteinExistence type="predicted"/>
<evidence type="ECO:0000313" key="2">
    <source>
        <dbReference type="EMBL" id="HFZ09174.1"/>
    </source>
</evidence>
<keyword evidence="1" id="KW-0812">Transmembrane</keyword>
<reference evidence="2" key="1">
    <citation type="journal article" date="2020" name="mSystems">
        <title>Genome- and Community-Level Interaction Insights into Carbon Utilization and Element Cycling Functions of Hydrothermarchaeota in Hydrothermal Sediment.</title>
        <authorList>
            <person name="Zhou Z."/>
            <person name="Liu Y."/>
            <person name="Xu W."/>
            <person name="Pan J."/>
            <person name="Luo Z.H."/>
            <person name="Li M."/>
        </authorList>
    </citation>
    <scope>NUCLEOTIDE SEQUENCE [LARGE SCALE GENOMIC DNA]</scope>
    <source>
        <strain evidence="2">SpSt-757</strain>
    </source>
</reference>
<protein>
    <submittedName>
        <fullName evidence="2">Uncharacterized protein</fullName>
    </submittedName>
</protein>